<keyword evidence="3" id="KW-0560">Oxidoreductase</keyword>
<dbReference type="InterPro" id="IPR050584">
    <property type="entry name" value="Cholesterol_7-desaturase"/>
</dbReference>
<evidence type="ECO:0000259" key="6">
    <source>
        <dbReference type="PROSITE" id="PS51296"/>
    </source>
</evidence>
<dbReference type="RefSeq" id="WP_021239250.1">
    <property type="nucleotide sequence ID" value="NZ_ATHO01000144.1"/>
</dbReference>
<dbReference type="PANTHER" id="PTHR21266:SF60">
    <property type="entry name" value="3-KETOSTEROID-9-ALPHA-MONOOXYGENASE, OXYGENASE COMPONENT"/>
    <property type="match status" value="1"/>
</dbReference>
<accession>T0HTP1</accession>
<comment type="caution">
    <text evidence="7">The sequence shown here is derived from an EMBL/GenBank/DDBJ whole genome shotgun (WGS) entry which is preliminary data.</text>
</comment>
<dbReference type="CDD" id="cd08878">
    <property type="entry name" value="RHO_alpha_C_DMO-like"/>
    <property type="match status" value="1"/>
</dbReference>
<gene>
    <name evidence="7" type="ORF">L288_16000</name>
</gene>
<dbReference type="GO" id="GO:0016491">
    <property type="term" value="F:oxidoreductase activity"/>
    <property type="evidence" value="ECO:0007669"/>
    <property type="project" value="UniProtKB-KW"/>
</dbReference>
<keyword evidence="4" id="KW-0408">Iron</keyword>
<evidence type="ECO:0000313" key="8">
    <source>
        <dbReference type="Proteomes" id="UP000015525"/>
    </source>
</evidence>
<evidence type="ECO:0000313" key="7">
    <source>
        <dbReference type="EMBL" id="EQB02675.1"/>
    </source>
</evidence>
<dbReference type="SUPFAM" id="SSF50022">
    <property type="entry name" value="ISP domain"/>
    <property type="match status" value="1"/>
</dbReference>
<name>T0HTP1_9SPHN</name>
<dbReference type="Proteomes" id="UP000015525">
    <property type="component" value="Unassembled WGS sequence"/>
</dbReference>
<dbReference type="InterPro" id="IPR017941">
    <property type="entry name" value="Rieske_2Fe-2S"/>
</dbReference>
<keyword evidence="1" id="KW-0001">2Fe-2S</keyword>
<dbReference type="GO" id="GO:0051537">
    <property type="term" value="F:2 iron, 2 sulfur cluster binding"/>
    <property type="evidence" value="ECO:0007669"/>
    <property type="project" value="UniProtKB-KW"/>
</dbReference>
<evidence type="ECO:0000256" key="4">
    <source>
        <dbReference type="ARBA" id="ARBA00023004"/>
    </source>
</evidence>
<evidence type="ECO:0000256" key="1">
    <source>
        <dbReference type="ARBA" id="ARBA00022714"/>
    </source>
</evidence>
<evidence type="ECO:0000256" key="2">
    <source>
        <dbReference type="ARBA" id="ARBA00022723"/>
    </source>
</evidence>
<dbReference type="PATRIC" id="fig|1329909.3.peg.3077"/>
<dbReference type="SUPFAM" id="SSF55961">
    <property type="entry name" value="Bet v1-like"/>
    <property type="match status" value="1"/>
</dbReference>
<dbReference type="Gene3D" id="2.102.10.10">
    <property type="entry name" value="Rieske [2Fe-2S] iron-sulphur domain"/>
    <property type="match status" value="1"/>
</dbReference>
<dbReference type="InterPro" id="IPR036922">
    <property type="entry name" value="Rieske_2Fe-2S_sf"/>
</dbReference>
<evidence type="ECO:0000256" key="3">
    <source>
        <dbReference type="ARBA" id="ARBA00023002"/>
    </source>
</evidence>
<dbReference type="Pfam" id="PF00355">
    <property type="entry name" value="Rieske"/>
    <property type="match status" value="1"/>
</dbReference>
<proteinExistence type="predicted"/>
<keyword evidence="2" id="KW-0479">Metal-binding</keyword>
<evidence type="ECO:0000256" key="5">
    <source>
        <dbReference type="ARBA" id="ARBA00023014"/>
    </source>
</evidence>
<protein>
    <recommendedName>
        <fullName evidence="6">Rieske domain-containing protein</fullName>
    </recommendedName>
</protein>
<dbReference type="PROSITE" id="PS51296">
    <property type="entry name" value="RIESKE"/>
    <property type="match status" value="1"/>
</dbReference>
<dbReference type="PANTHER" id="PTHR21266">
    <property type="entry name" value="IRON-SULFUR DOMAIN CONTAINING PROTEIN"/>
    <property type="match status" value="1"/>
</dbReference>
<keyword evidence="5" id="KW-0411">Iron-sulfur</keyword>
<dbReference type="Gene3D" id="3.90.380.10">
    <property type="entry name" value="Naphthalene 1,2-dioxygenase Alpha Subunit, Chain A, domain 1"/>
    <property type="match status" value="1"/>
</dbReference>
<organism evidence="7 8">
    <name type="scientific">Sphingobium quisquiliarum P25</name>
    <dbReference type="NCBI Taxonomy" id="1329909"/>
    <lineage>
        <taxon>Bacteria</taxon>
        <taxon>Pseudomonadati</taxon>
        <taxon>Pseudomonadota</taxon>
        <taxon>Alphaproteobacteria</taxon>
        <taxon>Sphingomonadales</taxon>
        <taxon>Sphingomonadaceae</taxon>
        <taxon>Sphingobium</taxon>
    </lineage>
</organism>
<dbReference type="InterPro" id="IPR044043">
    <property type="entry name" value="VanA_C_cat"/>
</dbReference>
<feature type="domain" description="Rieske" evidence="6">
    <location>
        <begin position="7"/>
        <end position="109"/>
    </location>
</feature>
<dbReference type="Pfam" id="PF19112">
    <property type="entry name" value="VanA_C"/>
    <property type="match status" value="1"/>
</dbReference>
<sequence>MFLKNAWYMAGWSETLAEKPQGIRMLGEKIALFRLENGEVAAIGDRCPHRFASLSGGVLVQDTLQCPYHGLRFDRSGACIHNPHHGGIIPPGAVTRSYPVEERHHGIWVWMGAPEAADPALIPDLSMLDAPELVGTRGYLHVPADYRLVIDNLMDLTHVNYLHPLLGIEDAAANTRVSVEQEGRDVWSYMWTDGSELPLLFQMLWRGPKGNAKMRGHMRWTAPAALLLDSGATEIGGDPGASIFLPTAHLLTPETETSTHYFWTQYRDVLTDDAELTQQIHAGVAHTFATEDEPMIAQVAANMDGQDFWDLRPAILNTDAGAVRARRLLAKLIREEEAAAAKEPEGAGRAVESALPA</sequence>
<reference evidence="7 8" key="1">
    <citation type="journal article" date="2013" name="Genome Announc.">
        <title>Draft Genome Sequence of Sphingobium quisquiliarum Strain P25T, a Novel Hexachlorocyclohexane (HCH)-Degrading Bacterium Isolated from an HCH Dumpsite.</title>
        <authorList>
            <person name="Kumar Singh A."/>
            <person name="Sangwan N."/>
            <person name="Sharma A."/>
            <person name="Gupta V."/>
            <person name="Khurana J.P."/>
            <person name="Lal R."/>
        </authorList>
    </citation>
    <scope>NUCLEOTIDE SEQUENCE [LARGE SCALE GENOMIC DNA]</scope>
    <source>
        <strain evidence="7 8">P25</strain>
    </source>
</reference>
<keyword evidence="8" id="KW-1185">Reference proteome</keyword>
<dbReference type="AlphaFoldDB" id="T0HTP1"/>
<dbReference type="GO" id="GO:0046872">
    <property type="term" value="F:metal ion binding"/>
    <property type="evidence" value="ECO:0007669"/>
    <property type="project" value="UniProtKB-KW"/>
</dbReference>
<dbReference type="EMBL" id="ATHO01000144">
    <property type="protein sequence ID" value="EQB02675.1"/>
    <property type="molecule type" value="Genomic_DNA"/>
</dbReference>